<evidence type="ECO:0000313" key="2">
    <source>
        <dbReference type="EMBL" id="CAH1965451.1"/>
    </source>
</evidence>
<keyword evidence="1" id="KW-0472">Membrane</keyword>
<evidence type="ECO:0000256" key="1">
    <source>
        <dbReference type="SAM" id="Phobius"/>
    </source>
</evidence>
<comment type="caution">
    <text evidence="2">The sequence shown here is derived from an EMBL/GenBank/DDBJ whole genome shotgun (WGS) entry which is preliminary data.</text>
</comment>
<accession>A0A9P0K4U7</accession>
<organism evidence="2 3">
    <name type="scientific">Acanthoscelides obtectus</name>
    <name type="common">Bean weevil</name>
    <name type="synonym">Bruchus obtectus</name>
    <dbReference type="NCBI Taxonomy" id="200917"/>
    <lineage>
        <taxon>Eukaryota</taxon>
        <taxon>Metazoa</taxon>
        <taxon>Ecdysozoa</taxon>
        <taxon>Arthropoda</taxon>
        <taxon>Hexapoda</taxon>
        <taxon>Insecta</taxon>
        <taxon>Pterygota</taxon>
        <taxon>Neoptera</taxon>
        <taxon>Endopterygota</taxon>
        <taxon>Coleoptera</taxon>
        <taxon>Polyphaga</taxon>
        <taxon>Cucujiformia</taxon>
        <taxon>Chrysomeloidea</taxon>
        <taxon>Chrysomelidae</taxon>
        <taxon>Bruchinae</taxon>
        <taxon>Bruchini</taxon>
        <taxon>Acanthoscelides</taxon>
    </lineage>
</organism>
<reference evidence="2" key="1">
    <citation type="submission" date="2022-03" db="EMBL/GenBank/DDBJ databases">
        <authorList>
            <person name="Sayadi A."/>
        </authorList>
    </citation>
    <scope>NUCLEOTIDE SEQUENCE</scope>
</reference>
<keyword evidence="1" id="KW-1133">Transmembrane helix</keyword>
<gene>
    <name evidence="2" type="ORF">ACAOBT_LOCUS6336</name>
</gene>
<dbReference type="AlphaFoldDB" id="A0A9P0K4U7"/>
<proteinExistence type="predicted"/>
<dbReference type="Proteomes" id="UP001152888">
    <property type="component" value="Unassembled WGS sequence"/>
</dbReference>
<name>A0A9P0K4U7_ACAOB</name>
<sequence length="72" mass="7584">MCHICGYIVFTIFLLLLMLVVAWASPQRMGIPGMGNMGGGRSMPGMGRGNMGMGNVMPGRGMGSMGRVNMMG</sequence>
<keyword evidence="3" id="KW-1185">Reference proteome</keyword>
<evidence type="ECO:0000313" key="3">
    <source>
        <dbReference type="Proteomes" id="UP001152888"/>
    </source>
</evidence>
<dbReference type="EMBL" id="CAKOFQ010006725">
    <property type="protein sequence ID" value="CAH1965451.1"/>
    <property type="molecule type" value="Genomic_DNA"/>
</dbReference>
<protein>
    <submittedName>
        <fullName evidence="2">Uncharacterized protein</fullName>
    </submittedName>
</protein>
<feature type="transmembrane region" description="Helical" evidence="1">
    <location>
        <begin position="6"/>
        <end position="24"/>
    </location>
</feature>
<keyword evidence="1" id="KW-0812">Transmembrane</keyword>